<dbReference type="PANTHER" id="PTHR12997:SF2">
    <property type="entry name" value="INOSITOL POLYPHOSPHATE-5-PHOSPHATASE A"/>
    <property type="match status" value="1"/>
</dbReference>
<reference evidence="2 3" key="1">
    <citation type="submission" date="2022-12" db="EMBL/GenBank/DDBJ databases">
        <title>Chromosome-level genome of Tegillarca granosa.</title>
        <authorList>
            <person name="Kim J."/>
        </authorList>
    </citation>
    <scope>NUCLEOTIDE SEQUENCE [LARGE SCALE GENOMIC DNA]</scope>
    <source>
        <strain evidence="2">Teg-2019</strain>
        <tissue evidence="2">Adductor muscle</tissue>
    </source>
</reference>
<evidence type="ECO:0000313" key="2">
    <source>
        <dbReference type="EMBL" id="KAJ8317745.1"/>
    </source>
</evidence>
<dbReference type="PANTHER" id="PTHR12997">
    <property type="entry name" value="TYPE I INOSITOL-1,4,5-TRISPHOSPHATE 5-PHOSPHATASE"/>
    <property type="match status" value="1"/>
</dbReference>
<keyword evidence="1" id="KW-0378">Hydrolase</keyword>
<proteinExistence type="predicted"/>
<sequence length="88" mass="10237">MFLFRSNKRQLYRLPLASSPIPTVHNVKCNQAFLEGTLLGCEELQKYDRARVFLDEDYTAADKFTALGNLYFIHESIEDVSIWDFVDT</sequence>
<dbReference type="EMBL" id="JARBDR010000246">
    <property type="protein sequence ID" value="KAJ8317745.1"/>
    <property type="molecule type" value="Genomic_DNA"/>
</dbReference>
<comment type="caution">
    <text evidence="2">The sequence shown here is derived from an EMBL/GenBank/DDBJ whole genome shotgun (WGS) entry which is preliminary data.</text>
</comment>
<protein>
    <submittedName>
        <fullName evidence="2">Uncharacterized protein</fullName>
    </submittedName>
</protein>
<accession>A0ABQ9FPU7</accession>
<dbReference type="InterPro" id="IPR039737">
    <property type="entry name" value="INPP5A"/>
</dbReference>
<gene>
    <name evidence="2" type="ORF">KUTeg_005649</name>
</gene>
<organism evidence="2 3">
    <name type="scientific">Tegillarca granosa</name>
    <name type="common">Malaysian cockle</name>
    <name type="synonym">Anadara granosa</name>
    <dbReference type="NCBI Taxonomy" id="220873"/>
    <lineage>
        <taxon>Eukaryota</taxon>
        <taxon>Metazoa</taxon>
        <taxon>Spiralia</taxon>
        <taxon>Lophotrochozoa</taxon>
        <taxon>Mollusca</taxon>
        <taxon>Bivalvia</taxon>
        <taxon>Autobranchia</taxon>
        <taxon>Pteriomorphia</taxon>
        <taxon>Arcoida</taxon>
        <taxon>Arcoidea</taxon>
        <taxon>Arcidae</taxon>
        <taxon>Tegillarca</taxon>
    </lineage>
</organism>
<evidence type="ECO:0000256" key="1">
    <source>
        <dbReference type="ARBA" id="ARBA00022801"/>
    </source>
</evidence>
<keyword evidence="3" id="KW-1185">Reference proteome</keyword>
<name>A0ABQ9FPU7_TEGGR</name>
<evidence type="ECO:0000313" key="3">
    <source>
        <dbReference type="Proteomes" id="UP001217089"/>
    </source>
</evidence>
<dbReference type="Proteomes" id="UP001217089">
    <property type="component" value="Unassembled WGS sequence"/>
</dbReference>